<name>A0ABV8T072_9GAMM</name>
<evidence type="ECO:0000313" key="1">
    <source>
        <dbReference type="EMBL" id="MFC4313296.1"/>
    </source>
</evidence>
<dbReference type="EMBL" id="JBHSDU010000015">
    <property type="protein sequence ID" value="MFC4313296.1"/>
    <property type="molecule type" value="Genomic_DNA"/>
</dbReference>
<comment type="caution">
    <text evidence="1">The sequence shown here is derived from an EMBL/GenBank/DDBJ whole genome shotgun (WGS) entry which is preliminary data.</text>
</comment>
<organism evidence="1 2">
    <name type="scientific">Steroidobacter flavus</name>
    <dbReference type="NCBI Taxonomy" id="1842136"/>
    <lineage>
        <taxon>Bacteria</taxon>
        <taxon>Pseudomonadati</taxon>
        <taxon>Pseudomonadota</taxon>
        <taxon>Gammaproteobacteria</taxon>
        <taxon>Steroidobacterales</taxon>
        <taxon>Steroidobacteraceae</taxon>
        <taxon>Steroidobacter</taxon>
    </lineage>
</organism>
<protein>
    <submittedName>
        <fullName evidence="1">Uncharacterized protein</fullName>
    </submittedName>
</protein>
<evidence type="ECO:0000313" key="2">
    <source>
        <dbReference type="Proteomes" id="UP001595904"/>
    </source>
</evidence>
<dbReference type="Proteomes" id="UP001595904">
    <property type="component" value="Unassembled WGS sequence"/>
</dbReference>
<reference evidence="2" key="1">
    <citation type="journal article" date="2019" name="Int. J. Syst. Evol. Microbiol.">
        <title>The Global Catalogue of Microorganisms (GCM) 10K type strain sequencing project: providing services to taxonomists for standard genome sequencing and annotation.</title>
        <authorList>
            <consortium name="The Broad Institute Genomics Platform"/>
            <consortium name="The Broad Institute Genome Sequencing Center for Infectious Disease"/>
            <person name="Wu L."/>
            <person name="Ma J."/>
        </authorList>
    </citation>
    <scope>NUCLEOTIDE SEQUENCE [LARGE SCALE GENOMIC DNA]</scope>
    <source>
        <strain evidence="2">CGMCC 1.10759</strain>
    </source>
</reference>
<sequence>MHSSTSSSESAAGNTRADLLRATKVLLVCVLALCVTAEFGARLFVPKMSNTLSRIRLEANAARAMAVTKHAPKEMLIVGNSLLIAGVDVAQLNGPLEPGWRGVRFGMEQTTYYDWYFGMKRLTADGSRPSAFVVCFEPRHLITSAVRTELFAYYLMRTRDTFEVARALDMTPSKTADLLVANTSALWALRKEIRKNVLGRLLPSMPDLMKLITHGLGSPTPSLDDILTIGKRRLKAMRAIADAADAKLIVVLMPPLTAEDTPALQQLGRELGVPILTPLTDQELAPDDFEPDQYHLNSNGRLRFTAALAGQLQVALQQ</sequence>
<proteinExistence type="predicted"/>
<keyword evidence="2" id="KW-1185">Reference proteome</keyword>
<gene>
    <name evidence="1" type="ORF">ACFPN2_29725</name>
</gene>
<accession>A0ABV8T072</accession>
<dbReference type="SUPFAM" id="SSF52266">
    <property type="entry name" value="SGNH hydrolase"/>
    <property type="match status" value="1"/>
</dbReference>
<dbReference type="RefSeq" id="WP_380603481.1">
    <property type="nucleotide sequence ID" value="NZ_JBHSDU010000015.1"/>
</dbReference>